<dbReference type="RefSeq" id="WP_006976836.1">
    <property type="nucleotide sequence ID" value="NZ_ABCS01000155.1"/>
</dbReference>
<comment type="caution">
    <text evidence="1">The sequence shown here is derived from an EMBL/GenBank/DDBJ whole genome shotgun (WGS) entry which is preliminary data.</text>
</comment>
<gene>
    <name evidence="1" type="ORF">PPSIR1_03223</name>
</gene>
<reference evidence="1 2" key="1">
    <citation type="submission" date="2007-06" db="EMBL/GenBank/DDBJ databases">
        <authorList>
            <person name="Shimkets L."/>
            <person name="Ferriera S."/>
            <person name="Johnson J."/>
            <person name="Kravitz S."/>
            <person name="Beeson K."/>
            <person name="Sutton G."/>
            <person name="Rogers Y.-H."/>
            <person name="Friedman R."/>
            <person name="Frazier M."/>
            <person name="Venter J.C."/>
        </authorList>
    </citation>
    <scope>NUCLEOTIDE SEQUENCE [LARGE SCALE GENOMIC DNA]</scope>
    <source>
        <strain evidence="1 2">SIR-1</strain>
    </source>
</reference>
<dbReference type="Proteomes" id="UP000005801">
    <property type="component" value="Unassembled WGS sequence"/>
</dbReference>
<proteinExistence type="predicted"/>
<evidence type="ECO:0000313" key="1">
    <source>
        <dbReference type="EMBL" id="EDM74013.1"/>
    </source>
</evidence>
<keyword evidence="2" id="KW-1185">Reference proteome</keyword>
<dbReference type="OrthoDB" id="5525836at2"/>
<evidence type="ECO:0000313" key="2">
    <source>
        <dbReference type="Proteomes" id="UP000005801"/>
    </source>
</evidence>
<dbReference type="AlphaFoldDB" id="A6GJF0"/>
<sequence>MSEHLFRQAFTFRKRLTSYLHLRDTGLVSISNLDNAKVPKPTVRSVVAELSADDINEKGLIANITVVRSPIFRGAMTAINWLLDDSEMPFLISPNYADAIVKANDIYAKKELAPPQIDAEAYSFPDFEAFESVKVRY</sequence>
<organism evidence="1 2">
    <name type="scientific">Plesiocystis pacifica SIR-1</name>
    <dbReference type="NCBI Taxonomy" id="391625"/>
    <lineage>
        <taxon>Bacteria</taxon>
        <taxon>Pseudomonadati</taxon>
        <taxon>Myxococcota</taxon>
        <taxon>Polyangia</taxon>
        <taxon>Nannocystales</taxon>
        <taxon>Nannocystaceae</taxon>
        <taxon>Plesiocystis</taxon>
    </lineage>
</organism>
<dbReference type="STRING" id="391625.PPSIR1_03223"/>
<accession>A6GJF0</accession>
<protein>
    <submittedName>
        <fullName evidence="1">Uncharacterized protein</fullName>
    </submittedName>
</protein>
<dbReference type="EMBL" id="ABCS01000155">
    <property type="protein sequence ID" value="EDM74013.1"/>
    <property type="molecule type" value="Genomic_DNA"/>
</dbReference>
<name>A6GJF0_9BACT</name>